<organism evidence="11 12">
    <name type="scientific">Branchiostoma floridae</name>
    <name type="common">Florida lancelet</name>
    <name type="synonym">Amphioxus</name>
    <dbReference type="NCBI Taxonomy" id="7739"/>
    <lineage>
        <taxon>Eukaryota</taxon>
        <taxon>Metazoa</taxon>
        <taxon>Chordata</taxon>
        <taxon>Cephalochordata</taxon>
        <taxon>Leptocardii</taxon>
        <taxon>Amphioxiformes</taxon>
        <taxon>Branchiostomatidae</taxon>
        <taxon>Branchiostoma</taxon>
    </lineage>
</organism>
<dbReference type="PANTHER" id="PTHR43668">
    <property type="entry name" value="ALLANTOINASE"/>
    <property type="match status" value="1"/>
</dbReference>
<evidence type="ECO:0000256" key="8">
    <source>
        <dbReference type="ARBA" id="ARBA00022801"/>
    </source>
</evidence>
<evidence type="ECO:0000256" key="7">
    <source>
        <dbReference type="ARBA" id="ARBA00022723"/>
    </source>
</evidence>
<dbReference type="SUPFAM" id="SSF51338">
    <property type="entry name" value="Composite domain of metallo-dependent hydrolases"/>
    <property type="match status" value="1"/>
</dbReference>
<evidence type="ECO:0000256" key="3">
    <source>
        <dbReference type="ARBA" id="ARBA00004968"/>
    </source>
</evidence>
<protein>
    <recommendedName>
        <fullName evidence="6">allantoinase</fullName>
        <ecNumber evidence="6">3.5.2.5</ecNumber>
    </recommendedName>
</protein>
<dbReference type="GO" id="GO:0004038">
    <property type="term" value="F:allantoinase activity"/>
    <property type="evidence" value="ECO:0000318"/>
    <property type="project" value="GO_Central"/>
</dbReference>
<evidence type="ECO:0000256" key="6">
    <source>
        <dbReference type="ARBA" id="ARBA00012863"/>
    </source>
</evidence>
<dbReference type="RefSeq" id="XP_035697582.1">
    <property type="nucleotide sequence ID" value="XM_035841689.1"/>
</dbReference>
<dbReference type="AlphaFoldDB" id="A0A9J7MA33"/>
<sequence>MASQVNFDKVVRGRRVVLPDEICPAEICIKDGVIAEIRKGNSSSFGAGLEVIDAGDLYVMPGVVDSHVHVNEPGRTEWEGYVTATRAAAAGGITTIVDMPLNSIPSTTTLDAFQTKMDTARDKLYVDVAFWGGVVPGNEGELRAMIAAGISGFKCFLIHSGVDEFRHVTEPDLRTAMQALQGTNSVLLFHAEVDQPIGTQTSTSPQVYQTFLQSRPKAMENHAIQLVSDMCQQYGVRCHIVHLSSAEALPIIRQARQLGLPLTVETCHHYLTFCAEDIPDRATQFKCCPPIRERTNQEHLWHALEAGDIDMVVSDHSPCTADLKLLDTGDFVAAWGGVASVQFGLSLFWTNAAQRNLTVRDLVNWMCVATSDLCGMGHRKGSLEVGKDADLVIWDPDSTFTVTKDIIQHKNKVTPYLGKVLKGVVHRTLVRGNTVYNSGTFSSQPMGKMLLKPTTK</sequence>
<keyword evidence="9" id="KW-0862">Zinc</keyword>
<dbReference type="GO" id="GO:0006145">
    <property type="term" value="P:purine nucleobase catabolic process"/>
    <property type="evidence" value="ECO:0000318"/>
    <property type="project" value="GO_Central"/>
</dbReference>
<dbReference type="InterPro" id="IPR002195">
    <property type="entry name" value="Dihydroorotase_CS"/>
</dbReference>
<dbReference type="PANTHER" id="PTHR43668:SF2">
    <property type="entry name" value="ALLANTOINASE"/>
    <property type="match status" value="1"/>
</dbReference>
<dbReference type="Gene3D" id="3.20.20.140">
    <property type="entry name" value="Metal-dependent hydrolases"/>
    <property type="match status" value="1"/>
</dbReference>
<dbReference type="GO" id="GO:0005737">
    <property type="term" value="C:cytoplasm"/>
    <property type="evidence" value="ECO:0000318"/>
    <property type="project" value="GO_Central"/>
</dbReference>
<dbReference type="PROSITE" id="PS00482">
    <property type="entry name" value="DIHYDROOROTASE_1"/>
    <property type="match status" value="1"/>
</dbReference>
<evidence type="ECO:0000256" key="9">
    <source>
        <dbReference type="ARBA" id="ARBA00022833"/>
    </source>
</evidence>
<dbReference type="Pfam" id="PF01979">
    <property type="entry name" value="Amidohydro_1"/>
    <property type="match status" value="1"/>
</dbReference>
<keyword evidence="8" id="KW-0378">Hydrolase</keyword>
<evidence type="ECO:0000313" key="12">
    <source>
        <dbReference type="RefSeq" id="XP_035697582.1"/>
    </source>
</evidence>
<dbReference type="GO" id="GO:0008270">
    <property type="term" value="F:zinc ion binding"/>
    <property type="evidence" value="ECO:0007669"/>
    <property type="project" value="InterPro"/>
</dbReference>
<dbReference type="NCBIfam" id="TIGR03178">
    <property type="entry name" value="allantoinase"/>
    <property type="match status" value="1"/>
</dbReference>
<dbReference type="Proteomes" id="UP000001554">
    <property type="component" value="Chromosome 14"/>
</dbReference>
<dbReference type="GO" id="GO:0050897">
    <property type="term" value="F:cobalt ion binding"/>
    <property type="evidence" value="ECO:0007669"/>
    <property type="project" value="InterPro"/>
</dbReference>
<proteinExistence type="inferred from homology"/>
<dbReference type="InterPro" id="IPR011059">
    <property type="entry name" value="Metal-dep_hydrolase_composite"/>
</dbReference>
<evidence type="ECO:0000313" key="11">
    <source>
        <dbReference type="Proteomes" id="UP000001554"/>
    </source>
</evidence>
<comment type="pathway">
    <text evidence="3">Nitrogen metabolism; (S)-allantoin degradation; allantoate from (S)-allantoin: step 1/1.</text>
</comment>
<dbReference type="InterPro" id="IPR050138">
    <property type="entry name" value="DHOase/Allantoinase_Hydrolase"/>
</dbReference>
<dbReference type="EC" id="3.5.2.5" evidence="6"/>
<dbReference type="InterPro" id="IPR017593">
    <property type="entry name" value="Allantoinase"/>
</dbReference>
<comment type="cofactor">
    <cofactor evidence="2">
        <name>Zn(2+)</name>
        <dbReference type="ChEBI" id="CHEBI:29105"/>
    </cofactor>
</comment>
<evidence type="ECO:0000256" key="2">
    <source>
        <dbReference type="ARBA" id="ARBA00001947"/>
    </source>
</evidence>
<dbReference type="GO" id="GO:0000256">
    <property type="term" value="P:allantoin catabolic process"/>
    <property type="evidence" value="ECO:0007669"/>
    <property type="project" value="InterPro"/>
</dbReference>
<comment type="similarity">
    <text evidence="4">Belongs to the metallo-dependent hydrolases superfamily. Allantoinase family.</text>
</comment>
<keyword evidence="7" id="KW-0479">Metal-binding</keyword>
<evidence type="ECO:0000256" key="4">
    <source>
        <dbReference type="ARBA" id="ARBA00010368"/>
    </source>
</evidence>
<reference evidence="11" key="1">
    <citation type="journal article" date="2020" name="Nat. Ecol. Evol.">
        <title>Deeply conserved synteny resolves early events in vertebrate evolution.</title>
        <authorList>
            <person name="Simakov O."/>
            <person name="Marletaz F."/>
            <person name="Yue J.X."/>
            <person name="O'Connell B."/>
            <person name="Jenkins J."/>
            <person name="Brandt A."/>
            <person name="Calef R."/>
            <person name="Tung C.H."/>
            <person name="Huang T.K."/>
            <person name="Schmutz J."/>
            <person name="Satoh N."/>
            <person name="Yu J.K."/>
            <person name="Putnam N.H."/>
            <person name="Green R.E."/>
            <person name="Rokhsar D.S."/>
        </authorList>
    </citation>
    <scope>NUCLEOTIDE SEQUENCE [LARGE SCALE GENOMIC DNA]</scope>
    <source>
        <strain evidence="11">S238N-H82</strain>
    </source>
</reference>
<dbReference type="InterPro" id="IPR006680">
    <property type="entry name" value="Amidohydro-rel"/>
</dbReference>
<name>A0A9J7MA33_BRAFL</name>
<dbReference type="OMA" id="SRLHVCH"/>
<comment type="catalytic activity">
    <reaction evidence="1">
        <text>(S)-allantoin + H2O = allantoate + H(+)</text>
        <dbReference type="Rhea" id="RHEA:17029"/>
        <dbReference type="ChEBI" id="CHEBI:15377"/>
        <dbReference type="ChEBI" id="CHEBI:15378"/>
        <dbReference type="ChEBI" id="CHEBI:15678"/>
        <dbReference type="ChEBI" id="CHEBI:17536"/>
        <dbReference type="EC" id="3.5.2.5"/>
    </reaction>
</comment>
<dbReference type="InterPro" id="IPR032466">
    <property type="entry name" value="Metal_Hydrolase"/>
</dbReference>
<dbReference type="GeneID" id="118430696"/>
<accession>A0A9J7MA33</accession>
<dbReference type="SUPFAM" id="SSF51556">
    <property type="entry name" value="Metallo-dependent hydrolases"/>
    <property type="match status" value="1"/>
</dbReference>
<reference evidence="12" key="2">
    <citation type="submission" date="2025-08" db="UniProtKB">
        <authorList>
            <consortium name="RefSeq"/>
        </authorList>
    </citation>
    <scope>IDENTIFICATION</scope>
    <source>
        <strain evidence="12">S238N-H82</strain>
        <tissue evidence="12">Testes</tissue>
    </source>
</reference>
<dbReference type="OrthoDB" id="1924787at2759"/>
<evidence type="ECO:0000256" key="1">
    <source>
        <dbReference type="ARBA" id="ARBA00001756"/>
    </source>
</evidence>
<feature type="domain" description="Amidohydrolase-related" evidence="10">
    <location>
        <begin position="58"/>
        <end position="435"/>
    </location>
</feature>
<keyword evidence="11" id="KW-1185">Reference proteome</keyword>
<evidence type="ECO:0000256" key="5">
    <source>
        <dbReference type="ARBA" id="ARBA00011881"/>
    </source>
</evidence>
<gene>
    <name evidence="12" type="primary">LOC118430696</name>
</gene>
<dbReference type="FunFam" id="3.20.20.140:FF:000032">
    <property type="entry name" value="Allantoinase Dal1"/>
    <property type="match status" value="1"/>
</dbReference>
<evidence type="ECO:0000259" key="10">
    <source>
        <dbReference type="Pfam" id="PF01979"/>
    </source>
</evidence>
<dbReference type="KEGG" id="bfo:118430696"/>
<comment type="subunit">
    <text evidence="5">Homotetramer.</text>
</comment>